<reference evidence="1 2" key="1">
    <citation type="submission" date="2018-03" db="EMBL/GenBank/DDBJ databases">
        <title>Blue discolouration in mozzarella cheese caused by Pseudomonas fluorescens.</title>
        <authorList>
            <person name="Chiesa F."/>
            <person name="Dalmasso A."/>
            <person name="Lomonaco S."/>
        </authorList>
    </citation>
    <scope>NUCLEOTIDE SEQUENCE [LARGE SCALE GENOMIC DNA]</scope>
    <source>
        <strain evidence="1 2">11293</strain>
    </source>
</reference>
<evidence type="ECO:0000313" key="1">
    <source>
        <dbReference type="EMBL" id="PRW72785.1"/>
    </source>
</evidence>
<keyword evidence="1" id="KW-0547">Nucleotide-binding</keyword>
<dbReference type="EMBL" id="PVUH01000323">
    <property type="protein sequence ID" value="PRW72785.1"/>
    <property type="molecule type" value="Genomic_DNA"/>
</dbReference>
<dbReference type="AlphaFoldDB" id="A0A2T0HHW0"/>
<feature type="non-terminal residue" evidence="1">
    <location>
        <position position="1"/>
    </location>
</feature>
<keyword evidence="1" id="KW-0067">ATP-binding</keyword>
<gene>
    <name evidence="1" type="ORF">C7A10_32975</name>
</gene>
<dbReference type="GO" id="GO:0004386">
    <property type="term" value="F:helicase activity"/>
    <property type="evidence" value="ECO:0007669"/>
    <property type="project" value="UniProtKB-KW"/>
</dbReference>
<proteinExistence type="predicted"/>
<evidence type="ECO:0000313" key="2">
    <source>
        <dbReference type="Proteomes" id="UP000239731"/>
    </source>
</evidence>
<keyword evidence="1" id="KW-0378">Hydrolase</keyword>
<protein>
    <submittedName>
        <fullName evidence="1">ATP-dependent DNA helicase RecG</fullName>
    </submittedName>
</protein>
<feature type="non-terminal residue" evidence="1">
    <location>
        <position position="77"/>
    </location>
</feature>
<accession>A0A2T0HHW0</accession>
<organism evidence="1 2">
    <name type="scientific">Pseudomonas fluorescens</name>
    <dbReference type="NCBI Taxonomy" id="294"/>
    <lineage>
        <taxon>Bacteria</taxon>
        <taxon>Pseudomonadati</taxon>
        <taxon>Pseudomonadota</taxon>
        <taxon>Gammaproteobacteria</taxon>
        <taxon>Pseudomonadales</taxon>
        <taxon>Pseudomonadaceae</taxon>
        <taxon>Pseudomonas</taxon>
    </lineage>
</organism>
<name>A0A2T0HHW0_PSEFL</name>
<dbReference type="Proteomes" id="UP000239731">
    <property type="component" value="Unassembled WGS sequence"/>
</dbReference>
<keyword evidence="1" id="KW-0347">Helicase</keyword>
<comment type="caution">
    <text evidence="1">The sequence shown here is derived from an EMBL/GenBank/DDBJ whole genome shotgun (WGS) entry which is preliminary data.</text>
</comment>
<sequence length="77" mass="8847">LRQLCMQTLTMLGPHSLPDWLPLELARDYQLAPLADAIRYFHHPPSYADVDVLSLGHHCSHHLLSFEELLSHHLSLQ</sequence>